<feature type="region of interest" description="Disordered" evidence="2">
    <location>
        <begin position="1511"/>
        <end position="1535"/>
    </location>
</feature>
<dbReference type="Gene3D" id="2.60.40.60">
    <property type="entry name" value="Cadherins"/>
    <property type="match status" value="1"/>
</dbReference>
<dbReference type="Gene3D" id="2.60.120.200">
    <property type="match status" value="1"/>
</dbReference>
<dbReference type="InterPro" id="IPR013320">
    <property type="entry name" value="ConA-like_dom_sf"/>
</dbReference>
<feature type="region of interest" description="Disordered" evidence="2">
    <location>
        <begin position="620"/>
        <end position="640"/>
    </location>
</feature>
<dbReference type="SUPFAM" id="SSF51120">
    <property type="entry name" value="beta-Roll"/>
    <property type="match status" value="1"/>
</dbReference>
<feature type="non-terminal residue" evidence="4">
    <location>
        <position position="1"/>
    </location>
</feature>
<dbReference type="Gene3D" id="2.60.40.2700">
    <property type="match status" value="5"/>
</dbReference>
<dbReference type="PROSITE" id="PS51762">
    <property type="entry name" value="GH16_2"/>
    <property type="match status" value="1"/>
</dbReference>
<dbReference type="Gene3D" id="2.150.10.10">
    <property type="entry name" value="Serralysin-like metalloprotease, C-terminal"/>
    <property type="match status" value="1"/>
</dbReference>
<dbReference type="EMBL" id="ACKY01000091">
    <property type="protein sequence ID" value="EEV88320.1"/>
    <property type="molecule type" value="Genomic_DNA"/>
</dbReference>
<feature type="compositionally biased region" description="Polar residues" evidence="2">
    <location>
        <begin position="502"/>
        <end position="512"/>
    </location>
</feature>
<comment type="similarity">
    <text evidence="1">Belongs to the glycosyl hydrolase 16 family.</text>
</comment>
<evidence type="ECO:0000259" key="3">
    <source>
        <dbReference type="PROSITE" id="PS51762"/>
    </source>
</evidence>
<organism evidence="4 5">
    <name type="scientific">Cardiobacterium hominis (strain ATCC 15826 / DSM 8339 / NCTC 10426 / 6573)</name>
    <dbReference type="NCBI Taxonomy" id="638300"/>
    <lineage>
        <taxon>Bacteria</taxon>
        <taxon>Pseudomonadati</taxon>
        <taxon>Pseudomonadota</taxon>
        <taxon>Gammaproteobacteria</taxon>
        <taxon>Cardiobacteriales</taxon>
        <taxon>Cardiobacteriaceae</taxon>
        <taxon>Cardiobacterium</taxon>
    </lineage>
</organism>
<feature type="region of interest" description="Disordered" evidence="2">
    <location>
        <begin position="932"/>
        <end position="962"/>
    </location>
</feature>
<feature type="compositionally biased region" description="Pro residues" evidence="2">
    <location>
        <begin position="516"/>
        <end position="525"/>
    </location>
</feature>
<dbReference type="GO" id="GO:0004553">
    <property type="term" value="F:hydrolase activity, hydrolyzing O-glycosyl compounds"/>
    <property type="evidence" value="ECO:0007669"/>
    <property type="project" value="InterPro"/>
</dbReference>
<evidence type="ECO:0000256" key="1">
    <source>
        <dbReference type="ARBA" id="ARBA00006865"/>
    </source>
</evidence>
<feature type="region of interest" description="Disordered" evidence="2">
    <location>
        <begin position="730"/>
        <end position="750"/>
    </location>
</feature>
<accession>C8NAN5</accession>
<dbReference type="Gene3D" id="2.60.40.2030">
    <property type="match status" value="1"/>
</dbReference>
<feature type="region of interest" description="Disordered" evidence="2">
    <location>
        <begin position="1281"/>
        <end position="1316"/>
    </location>
</feature>
<feature type="compositionally biased region" description="Polar residues" evidence="2">
    <location>
        <begin position="314"/>
        <end position="330"/>
    </location>
</feature>
<dbReference type="GO" id="GO:0016020">
    <property type="term" value="C:membrane"/>
    <property type="evidence" value="ECO:0007669"/>
    <property type="project" value="InterPro"/>
</dbReference>
<dbReference type="HOGENOM" id="CLU_247035_0_0_6"/>
<dbReference type="CDD" id="cd00413">
    <property type="entry name" value="Glyco_hydrolase_16"/>
    <property type="match status" value="1"/>
</dbReference>
<dbReference type="PANTHER" id="PTHR31149:SF11">
    <property type="entry name" value="187-KDA MICROTUBULE-ASSOCIATED PROTEIN AIR9"/>
    <property type="match status" value="1"/>
</dbReference>
<dbReference type="SUPFAM" id="SSF141072">
    <property type="entry name" value="CalX-like"/>
    <property type="match status" value="1"/>
</dbReference>
<dbReference type="InterPro" id="IPR015919">
    <property type="entry name" value="Cadherin-like_sf"/>
</dbReference>
<evidence type="ECO:0000256" key="2">
    <source>
        <dbReference type="SAM" id="MobiDB-lite"/>
    </source>
</evidence>
<feature type="compositionally biased region" description="Basic and acidic residues" evidence="2">
    <location>
        <begin position="1295"/>
        <end position="1316"/>
    </location>
</feature>
<dbReference type="SUPFAM" id="SSF49313">
    <property type="entry name" value="Cadherin-like"/>
    <property type="match status" value="1"/>
</dbReference>
<dbReference type="InterPro" id="IPR038081">
    <property type="entry name" value="CalX-like_sf"/>
</dbReference>
<feature type="compositionally biased region" description="Polar residues" evidence="2">
    <location>
        <begin position="620"/>
        <end position="635"/>
    </location>
</feature>
<feature type="region of interest" description="Disordered" evidence="2">
    <location>
        <begin position="184"/>
        <end position="222"/>
    </location>
</feature>
<dbReference type="GO" id="GO:0005509">
    <property type="term" value="F:calcium ion binding"/>
    <property type="evidence" value="ECO:0007669"/>
    <property type="project" value="InterPro"/>
</dbReference>
<feature type="domain" description="GH16" evidence="3">
    <location>
        <begin position="1053"/>
        <end position="1278"/>
    </location>
</feature>
<reference evidence="4 5" key="1">
    <citation type="submission" date="2009-08" db="EMBL/GenBank/DDBJ databases">
        <authorList>
            <person name="Qin X."/>
            <person name="Bachman B."/>
            <person name="Battles P."/>
            <person name="Bell A."/>
            <person name="Bess C."/>
            <person name="Bickham C."/>
            <person name="Chaboub L."/>
            <person name="Chen D."/>
            <person name="Coyle M."/>
            <person name="Deiros D.R."/>
            <person name="Dinh H."/>
            <person name="Forbes L."/>
            <person name="Fowler G."/>
            <person name="Francisco L."/>
            <person name="Fu Q."/>
            <person name="Gubbala S."/>
            <person name="Hale W."/>
            <person name="Han Y."/>
            <person name="Hemphill L."/>
            <person name="Highlander S.K."/>
            <person name="Hirani K."/>
            <person name="Hogues M."/>
            <person name="Jackson L."/>
            <person name="Jakkamsetti A."/>
            <person name="Javaid M."/>
            <person name="Jiang H."/>
            <person name="Korchina V."/>
            <person name="Kovar C."/>
            <person name="Lara F."/>
            <person name="Lee S."/>
            <person name="Mata R."/>
            <person name="Mathew T."/>
            <person name="Moen C."/>
            <person name="Morales K."/>
            <person name="Munidasa M."/>
            <person name="Nazareth L."/>
            <person name="Ngo R."/>
            <person name="Nguyen L."/>
            <person name="Okwuonu G."/>
            <person name="Ongeri F."/>
            <person name="Patil S."/>
            <person name="Petrosino J."/>
            <person name="Pham C."/>
            <person name="Pham P."/>
            <person name="Pu L.-L."/>
            <person name="Puazo M."/>
            <person name="Raj R."/>
            <person name="Reid J."/>
            <person name="Rouhana J."/>
            <person name="Saada N."/>
            <person name="Shang Y."/>
            <person name="Simmons D."/>
            <person name="Thornton R."/>
            <person name="Warren J."/>
            <person name="Weissenberger G."/>
            <person name="Zhang J."/>
            <person name="Zhang L."/>
            <person name="Zhou C."/>
            <person name="Zhu D."/>
            <person name="Muzny D."/>
            <person name="Worley K."/>
            <person name="Gibbs R."/>
        </authorList>
    </citation>
    <scope>NUCLEOTIDE SEQUENCE [LARGE SCALE GENOMIC DNA]</scope>
    <source>
        <strain evidence="5">ATCC 15826 / DSM 8339 / NCTC 10426 / 6573</strain>
    </source>
</reference>
<evidence type="ECO:0000313" key="4">
    <source>
        <dbReference type="EMBL" id="EEV88320.1"/>
    </source>
</evidence>
<comment type="caution">
    <text evidence="4">The sequence shown here is derived from an EMBL/GenBank/DDBJ whole genome shotgun (WGS) entry which is preliminary data.</text>
</comment>
<proteinExistence type="inferred from homology"/>
<name>C8NAN5_CARH6</name>
<evidence type="ECO:0000313" key="5">
    <source>
        <dbReference type="Proteomes" id="UP000004870"/>
    </source>
</evidence>
<dbReference type="CDD" id="cd11304">
    <property type="entry name" value="Cadherin_repeat"/>
    <property type="match status" value="1"/>
</dbReference>
<feature type="compositionally biased region" description="Polar residues" evidence="2">
    <location>
        <begin position="402"/>
        <end position="416"/>
    </location>
</feature>
<dbReference type="SUPFAM" id="SSF49899">
    <property type="entry name" value="Concanavalin A-like lectins/glucanases"/>
    <property type="match status" value="1"/>
</dbReference>
<feature type="region of interest" description="Disordered" evidence="2">
    <location>
        <begin position="295"/>
        <end position="330"/>
    </location>
</feature>
<feature type="region of interest" description="Disordered" evidence="2">
    <location>
        <begin position="494"/>
        <end position="546"/>
    </location>
</feature>
<dbReference type="InterPro" id="IPR011049">
    <property type="entry name" value="Serralysin-like_metalloprot_C"/>
</dbReference>
<protein>
    <recommendedName>
        <fullName evidence="3">GH16 domain-containing protein</fullName>
    </recommendedName>
</protein>
<dbReference type="PANTHER" id="PTHR31149">
    <property type="entry name" value="EXPRESSED PROTEIN"/>
    <property type="match status" value="1"/>
</dbReference>
<dbReference type="GO" id="GO:0005975">
    <property type="term" value="P:carbohydrate metabolic process"/>
    <property type="evidence" value="ECO:0007669"/>
    <property type="project" value="InterPro"/>
</dbReference>
<dbReference type="Proteomes" id="UP000004870">
    <property type="component" value="Unassembled WGS sequence"/>
</dbReference>
<feature type="region of interest" description="Disordered" evidence="2">
    <location>
        <begin position="394"/>
        <end position="430"/>
    </location>
</feature>
<dbReference type="InterPro" id="IPR000757">
    <property type="entry name" value="Beta-glucanase-like"/>
</dbReference>
<sequence>STNQAPTDITLDNDKVAEGKDGAAIGKLTTTDPDAGDQHTYKVSDDRFEVTADGTLKLKDGKHLDFATEPKVTLQVTTDDGHGGSYNKTFTLNVQDDPNYPPVNPPQPGNHEGTVTISGEAKLGMLLTATLNDTDGLPAPDKVQYQWFRDGVAIDKETTKVYLLKAEDVGHKISVQATYDDQANHHETPKSAETVPVVDNPPQQLFPQPTLEKGTDAEQGGVTITPPDEANYLSIDYKSQGSAQSITLVRDAVGSPWHEQNNAALPAGVTLDATSGKVKLAPSLVDDHTEVSAFAGSTAENRFSERKTIESDSDNGTPNPQPQPNHEGSVTITGEAKVGETLSATVKDDDGFDSANVKYQWLRDGTPINHATQDRYTLTNDDLGHKISVKATYEDNGKHAESPTSAETNAVTDAQTPPNPQPQPNHDGAVSITGEAKVGETLSATVKDDDGFDSANVKYQWLRDGTPINHATQDRYTLTNDDLGHKISVKATYEDNGKHAESPTSSETNAVVDNTPPQPPQPTFPAPTLEKGTGAEQGGVSATPPDEATYMRVSFKYHGHAVHMDLERDGVGSPWHTRGNEPLPGGATLDAQSGKVKLAPSAVDDQTEVTAIASAGSRSSDTATIVSDNDNGAQPQTPPEVSLIGDSTVDEGQSAGYTLRLSKPAEADITVKVSIQHGTTDDGNVKTETRTLTISKGQQGATFDVATLDNATFQPGRNYRVEITEAQGATPKADEKTVETTINDNDPPSVPQMAAGGEPGSIDITPVAGTKALVVEYTDENGGQQHTLKINRNDSGKWESADDLPESVNLDAASGKLTLGAKAVADGSEVKAHNDSEFNEGETGTIIAGNNDGTNPPPPVQPNHAGTVAITGDAKVGGELKATVSDEDGVPQDGIKYQWQRDGVDIKDATGASYKLTADDAGHKITVKAEYQDNGKHAESPVSSATEVPADNNPPGGNHAPTGTVTVSGLVQAGQTLHAGNTLADEDGMGEVKYQWLRDGKDIDGATGGQYTLTSGDVGHDISVRASYTDGKAHAESKDSLSSLNVAAEGTAPTYENNYGQSTIDWAGFKWVVRDAWFKHGSPHANGQWSKDNVQQHDTSLDLSITNADGHTPVASEIISTRSMGYGTYEMTFKGDFSTFDKYTVFGGFFTFDWNYPDGAKDDGYREIDAMEISRWGTDTLKGLTTYYPFTNTHGVGIKPENVWPDSWTHATAKLEWTPTKIRWSLRNADTGEEFPIKEISTDIIKPNLQQIHSNMWTLNTDGGWTANKPQKVTLESFSYIPMKDDGSNHSNTPEPHKANLEHDTPVLHHSGDDAAHNDSAHAAALHHSAPQTLHEASTVAQYHGSDGHDVLASDGIDVATYSGLMNLDGAALLSHLGEHSAELLAASKNSTSHELHGGAGDDVLIAGHGAQLLEGGTGADTFAYLLDSNDAASWNEHSRILDFNPQEGDRIVLAGGDHVKAEVSSDAGGQHLHVTDAAGHERTIDIASGNGKTLTAEDILSHVDIQTPQPSYEPSAYSVPQTPHLPQDDHSHLI</sequence>
<keyword evidence="5" id="KW-1185">Reference proteome</keyword>
<gene>
    <name evidence="4" type="ORF">HMPREF0198_1563</name>
</gene>